<evidence type="ECO:0000256" key="1">
    <source>
        <dbReference type="ARBA" id="ARBA00002324"/>
    </source>
</evidence>
<keyword evidence="4 11" id="KW-0662">Pyridine nucleotide biosynthesis</keyword>
<evidence type="ECO:0000256" key="7">
    <source>
        <dbReference type="ARBA" id="ARBA00022741"/>
    </source>
</evidence>
<evidence type="ECO:0000256" key="9">
    <source>
        <dbReference type="ARBA" id="ARBA00023027"/>
    </source>
</evidence>
<dbReference type="HAMAP" id="MF_00244">
    <property type="entry name" value="NaMN_adenylyltr"/>
    <property type="match status" value="1"/>
</dbReference>
<evidence type="ECO:0000256" key="2">
    <source>
        <dbReference type="ARBA" id="ARBA00005019"/>
    </source>
</evidence>
<dbReference type="InterPro" id="IPR014729">
    <property type="entry name" value="Rossmann-like_a/b/a_fold"/>
</dbReference>
<dbReference type="GO" id="GO:0005524">
    <property type="term" value="F:ATP binding"/>
    <property type="evidence" value="ECO:0007669"/>
    <property type="project" value="UniProtKB-KW"/>
</dbReference>
<keyword evidence="7 11" id="KW-0547">Nucleotide-binding</keyword>
<keyword evidence="9 11" id="KW-0520">NAD</keyword>
<evidence type="ECO:0000259" key="12">
    <source>
        <dbReference type="Pfam" id="PF01467"/>
    </source>
</evidence>
<dbReference type="InterPro" id="IPR004821">
    <property type="entry name" value="Cyt_trans-like"/>
</dbReference>
<dbReference type="Pfam" id="PF01467">
    <property type="entry name" value="CTP_transf_like"/>
    <property type="match status" value="1"/>
</dbReference>
<dbReference type="Proteomes" id="UP000199602">
    <property type="component" value="Unassembled WGS sequence"/>
</dbReference>
<keyword evidence="8 11" id="KW-0067">ATP-binding</keyword>
<dbReference type="AlphaFoldDB" id="A0A1H0CEW7"/>
<dbReference type="RefSeq" id="WP_092064037.1">
    <property type="nucleotide sequence ID" value="NZ_FNIN01000003.1"/>
</dbReference>
<comment type="similarity">
    <text evidence="3 11">Belongs to the NadD family.</text>
</comment>
<evidence type="ECO:0000256" key="4">
    <source>
        <dbReference type="ARBA" id="ARBA00022642"/>
    </source>
</evidence>
<evidence type="ECO:0000256" key="10">
    <source>
        <dbReference type="ARBA" id="ARBA00048721"/>
    </source>
</evidence>
<dbReference type="SUPFAM" id="SSF52374">
    <property type="entry name" value="Nucleotidylyl transferase"/>
    <property type="match status" value="1"/>
</dbReference>
<evidence type="ECO:0000256" key="8">
    <source>
        <dbReference type="ARBA" id="ARBA00022840"/>
    </source>
</evidence>
<proteinExistence type="inferred from homology"/>
<dbReference type="STRING" id="206665.SAMN04488516_10322"/>
<dbReference type="OrthoDB" id="5295945at2"/>
<name>A0A1H0CEW7_9BACT</name>
<dbReference type="NCBIfam" id="TIGR00125">
    <property type="entry name" value="cyt_tran_rel"/>
    <property type="match status" value="1"/>
</dbReference>
<dbReference type="UniPathway" id="UPA00253">
    <property type="reaction ID" value="UER00332"/>
</dbReference>
<sequence>MKIGILGGSFNPVHIGHLRLGIECLEQFDLDRVWFMPAFIPPHKVREGLLPFELRFKLLVEATKNTSNLEVIDLEQKLGGISYTVRTLKYLKTEYSNRDFYFILGDIDFISLPSWYQGNMLINYANLIVVRRKEIALRQIQETSEIYLRAKRIDNYSWSKNDNKIFLLNCLNIYISSSEIRKKFLTKRNINFLVPREVEILLNKYKIIAEKCWQKDIFK</sequence>
<evidence type="ECO:0000256" key="5">
    <source>
        <dbReference type="ARBA" id="ARBA00022679"/>
    </source>
</evidence>
<dbReference type="PANTHER" id="PTHR39321:SF3">
    <property type="entry name" value="PHOSPHOPANTETHEINE ADENYLYLTRANSFERASE"/>
    <property type="match status" value="1"/>
</dbReference>
<dbReference type="GO" id="GO:0009435">
    <property type="term" value="P:NAD+ biosynthetic process"/>
    <property type="evidence" value="ECO:0007669"/>
    <property type="project" value="UniProtKB-UniRule"/>
</dbReference>
<keyword evidence="6 11" id="KW-0548">Nucleotidyltransferase</keyword>
<evidence type="ECO:0000313" key="13">
    <source>
        <dbReference type="EMBL" id="SDN56366.1"/>
    </source>
</evidence>
<evidence type="ECO:0000256" key="3">
    <source>
        <dbReference type="ARBA" id="ARBA00009014"/>
    </source>
</evidence>
<dbReference type="EMBL" id="FNIN01000003">
    <property type="protein sequence ID" value="SDN56366.1"/>
    <property type="molecule type" value="Genomic_DNA"/>
</dbReference>
<protein>
    <recommendedName>
        <fullName evidence="11">Probable nicotinate-nucleotide adenylyltransferase</fullName>
        <ecNumber evidence="11">2.7.7.18</ecNumber>
    </recommendedName>
    <alternativeName>
        <fullName evidence="11">Deamido-NAD(+) diphosphorylase</fullName>
    </alternativeName>
    <alternativeName>
        <fullName evidence="11">Deamido-NAD(+) pyrophosphorylase</fullName>
    </alternativeName>
    <alternativeName>
        <fullName evidence="11">Nicotinate mononucleotide adenylyltransferase</fullName>
        <shortName evidence="11">NaMN adenylyltransferase</shortName>
    </alternativeName>
</protein>
<dbReference type="Gene3D" id="3.40.50.620">
    <property type="entry name" value="HUPs"/>
    <property type="match status" value="1"/>
</dbReference>
<feature type="domain" description="Cytidyltransferase-like" evidence="12">
    <location>
        <begin position="5"/>
        <end position="182"/>
    </location>
</feature>
<dbReference type="NCBIfam" id="TIGR00482">
    <property type="entry name" value="nicotinate (nicotinamide) nucleotide adenylyltransferase"/>
    <property type="match status" value="1"/>
</dbReference>
<comment type="catalytic activity">
    <reaction evidence="10 11">
        <text>nicotinate beta-D-ribonucleotide + ATP + H(+) = deamido-NAD(+) + diphosphate</text>
        <dbReference type="Rhea" id="RHEA:22860"/>
        <dbReference type="ChEBI" id="CHEBI:15378"/>
        <dbReference type="ChEBI" id="CHEBI:30616"/>
        <dbReference type="ChEBI" id="CHEBI:33019"/>
        <dbReference type="ChEBI" id="CHEBI:57502"/>
        <dbReference type="ChEBI" id="CHEBI:58437"/>
        <dbReference type="EC" id="2.7.7.18"/>
    </reaction>
</comment>
<organism evidence="13 14">
    <name type="scientific">Desulfonauticus submarinus</name>
    <dbReference type="NCBI Taxonomy" id="206665"/>
    <lineage>
        <taxon>Bacteria</taxon>
        <taxon>Pseudomonadati</taxon>
        <taxon>Thermodesulfobacteriota</taxon>
        <taxon>Desulfovibrionia</taxon>
        <taxon>Desulfovibrionales</taxon>
        <taxon>Desulfonauticaceae</taxon>
        <taxon>Desulfonauticus</taxon>
    </lineage>
</organism>
<dbReference type="CDD" id="cd02165">
    <property type="entry name" value="NMNAT"/>
    <property type="match status" value="1"/>
</dbReference>
<dbReference type="GO" id="GO:0004515">
    <property type="term" value="F:nicotinate-nucleotide adenylyltransferase activity"/>
    <property type="evidence" value="ECO:0007669"/>
    <property type="project" value="UniProtKB-UniRule"/>
</dbReference>
<evidence type="ECO:0000256" key="11">
    <source>
        <dbReference type="HAMAP-Rule" id="MF_00244"/>
    </source>
</evidence>
<comment type="pathway">
    <text evidence="2 11">Cofactor biosynthesis; NAD(+) biosynthesis; deamido-NAD(+) from nicotinate D-ribonucleotide: step 1/1.</text>
</comment>
<dbReference type="EC" id="2.7.7.18" evidence="11"/>
<comment type="function">
    <text evidence="1 11">Catalyzes the reversible adenylation of nicotinate mononucleotide (NaMN) to nicotinic acid adenine dinucleotide (NaAD).</text>
</comment>
<dbReference type="PANTHER" id="PTHR39321">
    <property type="entry name" value="NICOTINATE-NUCLEOTIDE ADENYLYLTRANSFERASE-RELATED"/>
    <property type="match status" value="1"/>
</dbReference>
<dbReference type="InterPro" id="IPR005248">
    <property type="entry name" value="NadD/NMNAT"/>
</dbReference>
<keyword evidence="5 11" id="KW-0808">Transferase</keyword>
<reference evidence="13 14" key="1">
    <citation type="submission" date="2016-10" db="EMBL/GenBank/DDBJ databases">
        <authorList>
            <person name="de Groot N.N."/>
        </authorList>
    </citation>
    <scope>NUCLEOTIDE SEQUENCE [LARGE SCALE GENOMIC DNA]</scope>
    <source>
        <strain evidence="13 14">DSM 15269</strain>
    </source>
</reference>
<gene>
    <name evidence="11" type="primary">nadD</name>
    <name evidence="13" type="ORF">SAMN04488516_10322</name>
</gene>
<keyword evidence="14" id="KW-1185">Reference proteome</keyword>
<accession>A0A1H0CEW7</accession>
<evidence type="ECO:0000313" key="14">
    <source>
        <dbReference type="Proteomes" id="UP000199602"/>
    </source>
</evidence>
<evidence type="ECO:0000256" key="6">
    <source>
        <dbReference type="ARBA" id="ARBA00022695"/>
    </source>
</evidence>